<dbReference type="InterPro" id="IPR011990">
    <property type="entry name" value="TPR-like_helical_dom_sf"/>
</dbReference>
<dbReference type="SUPFAM" id="SSF54534">
    <property type="entry name" value="FKBP-like"/>
    <property type="match status" value="1"/>
</dbReference>
<dbReference type="Pfam" id="PF00160">
    <property type="entry name" value="Pro_isomerase"/>
    <property type="match status" value="1"/>
</dbReference>
<reference evidence="8 9" key="1">
    <citation type="journal article" date="2016" name="BMC Genomics">
        <title>Comparative genomics reveals Cyclospora cayetanensis possesses coccidia-like metabolism and invasion components but unique surface antigens.</title>
        <authorList>
            <person name="Liu S."/>
            <person name="Wang L."/>
            <person name="Zheng H."/>
            <person name="Xu Z."/>
            <person name="Roellig D.M."/>
            <person name="Li N."/>
            <person name="Frace M.A."/>
            <person name="Tang K."/>
            <person name="Arrowood M.J."/>
            <person name="Moss D.M."/>
            <person name="Zhang L."/>
            <person name="Feng Y."/>
            <person name="Xiao L."/>
        </authorList>
    </citation>
    <scope>NUCLEOTIDE SEQUENCE [LARGE SCALE GENOMIC DNA]</scope>
    <source>
        <strain evidence="8 9">CHN_HEN01</strain>
    </source>
</reference>
<dbReference type="FunFam" id="2.40.100.10:FF:000025">
    <property type="entry name" value="Peptidyl-prolyl cis-trans isomerase CYP19-2"/>
    <property type="match status" value="1"/>
</dbReference>
<comment type="caution">
    <text evidence="8">The sequence shown here is derived from an EMBL/GenBank/DDBJ whole genome shotgun (WGS) entry which is preliminary data.</text>
</comment>
<evidence type="ECO:0000259" key="6">
    <source>
        <dbReference type="PROSITE" id="PS50059"/>
    </source>
</evidence>
<evidence type="ECO:0000256" key="5">
    <source>
        <dbReference type="PROSITE-ProRule" id="PRU00277"/>
    </source>
</evidence>
<keyword evidence="9" id="KW-1185">Reference proteome</keyword>
<dbReference type="GO" id="GO:0006457">
    <property type="term" value="P:protein folding"/>
    <property type="evidence" value="ECO:0007669"/>
    <property type="project" value="TreeGrafter"/>
</dbReference>
<dbReference type="AlphaFoldDB" id="A0A1D3D907"/>
<dbReference type="InterPro" id="IPR002130">
    <property type="entry name" value="Cyclophilin-type_PPIase_dom"/>
</dbReference>
<dbReference type="Gene3D" id="3.10.50.40">
    <property type="match status" value="1"/>
</dbReference>
<dbReference type="PRINTS" id="PR00153">
    <property type="entry name" value="CSAPPISMRASE"/>
</dbReference>
<dbReference type="SUPFAM" id="SSF50891">
    <property type="entry name" value="Cyclophilin-like"/>
    <property type="match status" value="1"/>
</dbReference>
<feature type="domain" description="PPIase FKBP-type" evidence="6">
    <location>
        <begin position="62"/>
        <end position="117"/>
    </location>
</feature>
<dbReference type="PROSITE" id="PS50072">
    <property type="entry name" value="CSA_PPIASE_2"/>
    <property type="match status" value="1"/>
</dbReference>
<dbReference type="Pfam" id="PF00254">
    <property type="entry name" value="FKBP_C"/>
    <property type="match status" value="1"/>
</dbReference>
<comment type="catalytic activity">
    <reaction evidence="1 5">
        <text>[protein]-peptidylproline (omega=180) = [protein]-peptidylproline (omega=0)</text>
        <dbReference type="Rhea" id="RHEA:16237"/>
        <dbReference type="Rhea" id="RHEA-COMP:10747"/>
        <dbReference type="Rhea" id="RHEA-COMP:10748"/>
        <dbReference type="ChEBI" id="CHEBI:83833"/>
        <dbReference type="ChEBI" id="CHEBI:83834"/>
        <dbReference type="EC" id="5.2.1.8"/>
    </reaction>
</comment>
<dbReference type="Gene3D" id="2.40.100.10">
    <property type="entry name" value="Cyclophilin-like"/>
    <property type="match status" value="1"/>
</dbReference>
<dbReference type="VEuPathDB" id="ToxoDB:cyc_01597"/>
<accession>A0A1D3D907</accession>
<sequence>MVAHKHGGCCGGHSHTHEVPLPAAPVDNSPPHAVNSELDVSKDGGVIKKVLIQGTGDRPPRGNEVEVHYVGTLEDGTQFDSSRDRDQPFRFVLGEGQVIKGWDLGVATMSVGEKSLLFEVELLSFRPKPKARWAMSVEEKIQAALDEKEKGNEAFKRKNLAEATAAYREGLCFLEHSDQWSEEQQIQKCSVEVSLRLNLSNCFFKTGEFAQAIDEATAALKLDEASSRFGGFIDSRTDLASAARIDPKNVEIRNELKKCKEKLEEVRKKEKTTFGAIFTKVALYDEKAGVRNLDRCPRVFMDIRVGYKACDLCAVKRVAIALYQDTVPRTAENFRALCVGNKKGADGSALTFKNSAFHLIIKGLMMQGGDINGKGGESIYGEKFNDEAFVDKHLHRGQLSMANTGPNTNSSQFFIIFGSAPHLDGKHVVFGEIVEGLELLDQVEEVPTDGADKPEKQCGRRLSLCMRRFPQVPVVIEDLHIYTYTNFEGLVISGYSELQKGKISTVGATVMGGSPRALVVQHAMQLGQQEHSNSGAEKKCDFTDCYCTL</sequence>
<dbReference type="InterPro" id="IPR001179">
    <property type="entry name" value="PPIase_FKBP_dom"/>
</dbReference>
<dbReference type="InterPro" id="IPR046357">
    <property type="entry name" value="PPIase_dom_sf"/>
</dbReference>
<dbReference type="Gene3D" id="1.25.40.10">
    <property type="entry name" value="Tetratricopeptide repeat domain"/>
    <property type="match status" value="1"/>
</dbReference>
<dbReference type="PROSITE" id="PS50059">
    <property type="entry name" value="FKBP_PPIASE"/>
    <property type="match status" value="1"/>
</dbReference>
<evidence type="ECO:0000256" key="1">
    <source>
        <dbReference type="ARBA" id="ARBA00000971"/>
    </source>
</evidence>
<gene>
    <name evidence="8" type="ORF">cyc_01597</name>
</gene>
<dbReference type="GO" id="GO:0005737">
    <property type="term" value="C:cytoplasm"/>
    <property type="evidence" value="ECO:0007669"/>
    <property type="project" value="TreeGrafter"/>
</dbReference>
<dbReference type="InParanoid" id="A0A1D3D907"/>
<proteinExistence type="predicted"/>
<evidence type="ECO:0000313" key="8">
    <source>
        <dbReference type="EMBL" id="OEH79950.1"/>
    </source>
</evidence>
<dbReference type="GO" id="GO:0016018">
    <property type="term" value="F:cyclosporin A binding"/>
    <property type="evidence" value="ECO:0007669"/>
    <property type="project" value="TreeGrafter"/>
</dbReference>
<dbReference type="Proteomes" id="UP000095192">
    <property type="component" value="Unassembled WGS sequence"/>
</dbReference>
<keyword evidence="4 5" id="KW-0413">Isomerase</keyword>
<protein>
    <recommendedName>
        <fullName evidence="2 5">peptidylprolyl isomerase</fullName>
        <ecNumber evidence="2 5">5.2.1.8</ecNumber>
    </recommendedName>
</protein>
<evidence type="ECO:0000256" key="3">
    <source>
        <dbReference type="ARBA" id="ARBA00023110"/>
    </source>
</evidence>
<dbReference type="EC" id="5.2.1.8" evidence="2 5"/>
<evidence type="ECO:0000313" key="9">
    <source>
        <dbReference type="Proteomes" id="UP000095192"/>
    </source>
</evidence>
<keyword evidence="3 5" id="KW-0697">Rotamase</keyword>
<dbReference type="EMBL" id="JROU02000224">
    <property type="protein sequence ID" value="OEH79950.1"/>
    <property type="molecule type" value="Genomic_DNA"/>
</dbReference>
<dbReference type="InterPro" id="IPR029000">
    <property type="entry name" value="Cyclophilin-like_dom_sf"/>
</dbReference>
<dbReference type="PANTHER" id="PTHR11071">
    <property type="entry name" value="PEPTIDYL-PROLYL CIS-TRANS ISOMERASE"/>
    <property type="match status" value="1"/>
</dbReference>
<feature type="domain" description="PPIase cyclophilin-type" evidence="7">
    <location>
        <begin position="317"/>
        <end position="481"/>
    </location>
</feature>
<dbReference type="SUPFAM" id="SSF48452">
    <property type="entry name" value="TPR-like"/>
    <property type="match status" value="1"/>
</dbReference>
<dbReference type="GO" id="GO:0003755">
    <property type="term" value="F:peptidyl-prolyl cis-trans isomerase activity"/>
    <property type="evidence" value="ECO:0007669"/>
    <property type="project" value="UniProtKB-KW"/>
</dbReference>
<dbReference type="VEuPathDB" id="ToxoDB:LOC34618579"/>
<dbReference type="PANTHER" id="PTHR11071:SF561">
    <property type="entry name" value="PEPTIDYL-PROLYL CIS-TRANS ISOMERASE D-RELATED"/>
    <property type="match status" value="1"/>
</dbReference>
<evidence type="ECO:0000256" key="4">
    <source>
        <dbReference type="ARBA" id="ARBA00023235"/>
    </source>
</evidence>
<organism evidence="8 9">
    <name type="scientific">Cyclospora cayetanensis</name>
    <dbReference type="NCBI Taxonomy" id="88456"/>
    <lineage>
        <taxon>Eukaryota</taxon>
        <taxon>Sar</taxon>
        <taxon>Alveolata</taxon>
        <taxon>Apicomplexa</taxon>
        <taxon>Conoidasida</taxon>
        <taxon>Coccidia</taxon>
        <taxon>Eucoccidiorida</taxon>
        <taxon>Eimeriorina</taxon>
        <taxon>Eimeriidae</taxon>
        <taxon>Cyclospora</taxon>
    </lineage>
</organism>
<name>A0A1D3D907_9EIME</name>
<evidence type="ECO:0000259" key="7">
    <source>
        <dbReference type="PROSITE" id="PS50072"/>
    </source>
</evidence>
<evidence type="ECO:0000256" key="2">
    <source>
        <dbReference type="ARBA" id="ARBA00013194"/>
    </source>
</evidence>